<gene>
    <name evidence="2" type="ORF">UFOPK3516_01130</name>
</gene>
<keyword evidence="1" id="KW-0472">Membrane</keyword>
<dbReference type="EMBL" id="CAFBMB010000097">
    <property type="protein sequence ID" value="CAB4904869.1"/>
    <property type="molecule type" value="Genomic_DNA"/>
</dbReference>
<evidence type="ECO:0000256" key="1">
    <source>
        <dbReference type="SAM" id="Phobius"/>
    </source>
</evidence>
<feature type="transmembrane region" description="Helical" evidence="1">
    <location>
        <begin position="483"/>
        <end position="504"/>
    </location>
</feature>
<name>A0A6J7GN91_9ZZZZ</name>
<dbReference type="Pfam" id="PF05345">
    <property type="entry name" value="He_PIG"/>
    <property type="match status" value="1"/>
</dbReference>
<accession>A0A6J7GN91</accession>
<dbReference type="InterPro" id="IPR013783">
    <property type="entry name" value="Ig-like_fold"/>
</dbReference>
<dbReference type="Gene3D" id="2.60.40.10">
    <property type="entry name" value="Immunoglobulins"/>
    <property type="match status" value="1"/>
</dbReference>
<dbReference type="SUPFAM" id="SSF63825">
    <property type="entry name" value="YWTD domain"/>
    <property type="match status" value="1"/>
</dbReference>
<sequence length="509" mass="51828">MFGKLLTRTAQTVIIMMLSAVGVLGFSAAAHSSPIVGAINAGLSGTGSKDIVAAGAKLFVLNGSDIKVIDTSVSPPTVSTISFSNPGLDGTLNKGVYVGTDQSVWVTSYGMGSSGTVREGGEVIRIDATTNTVTHRFCSRSSTGTCTLSSLEGAMGITTDGSNVYVAMQAFNDSRDSILVFDTGYRLGGPNVQPSRLANLAYTVVNSSSPASPGTDSPAWLAISGNILYIFQEGPPNTNANVVRFVLGSSPVAQTYFSTGVMSATFARTGPDGFVYFGNADIVKRIDAAGATTTVRSAASAGTIGVAFTPEDHPDGRWLFTAQTGGVKALLRSSPFTEVGSVSGLTNPKGVGVLGDYLYLATTPTVTQISLNPTIATSDRVLNLDTVSTIDSPPIESFWTSVVFESTTLPAGLTLDPSTGAISGTPTSVGDTVVTITARGSSMFTRSSSFTISVVGPTTPSPPGSADADPNKLAATGINSGTALIVGLIAAGLGLAGAASIVIARRKLT</sequence>
<dbReference type="AlphaFoldDB" id="A0A6J7GN91"/>
<protein>
    <submittedName>
        <fullName evidence="2">Unannotated protein</fullName>
    </submittedName>
</protein>
<organism evidence="2">
    <name type="scientific">freshwater metagenome</name>
    <dbReference type="NCBI Taxonomy" id="449393"/>
    <lineage>
        <taxon>unclassified sequences</taxon>
        <taxon>metagenomes</taxon>
        <taxon>ecological metagenomes</taxon>
    </lineage>
</organism>
<keyword evidence="1" id="KW-0812">Transmembrane</keyword>
<proteinExistence type="predicted"/>
<evidence type="ECO:0000313" key="2">
    <source>
        <dbReference type="EMBL" id="CAB4904869.1"/>
    </source>
</evidence>
<dbReference type="InterPro" id="IPR015919">
    <property type="entry name" value="Cadherin-like_sf"/>
</dbReference>
<dbReference type="SUPFAM" id="SSF49313">
    <property type="entry name" value="Cadherin-like"/>
    <property type="match status" value="1"/>
</dbReference>
<keyword evidence="1" id="KW-1133">Transmembrane helix</keyword>
<dbReference type="GO" id="GO:0005509">
    <property type="term" value="F:calcium ion binding"/>
    <property type="evidence" value="ECO:0007669"/>
    <property type="project" value="InterPro"/>
</dbReference>
<dbReference type="GO" id="GO:0016020">
    <property type="term" value="C:membrane"/>
    <property type="evidence" value="ECO:0007669"/>
    <property type="project" value="InterPro"/>
</dbReference>
<reference evidence="2" key="1">
    <citation type="submission" date="2020-05" db="EMBL/GenBank/DDBJ databases">
        <authorList>
            <person name="Chiriac C."/>
            <person name="Salcher M."/>
            <person name="Ghai R."/>
            <person name="Kavagutti S V."/>
        </authorList>
    </citation>
    <scope>NUCLEOTIDE SEQUENCE</scope>
</reference>